<keyword evidence="5" id="KW-0285">Flavoprotein</keyword>
<keyword evidence="10" id="KW-0576">Peroxisome</keyword>
<dbReference type="PIRSF" id="PIRSF000168">
    <property type="entry name" value="Acyl-CoA_oxidase"/>
    <property type="match status" value="1"/>
</dbReference>
<evidence type="ECO:0000256" key="1">
    <source>
        <dbReference type="ARBA" id="ARBA00001974"/>
    </source>
</evidence>
<dbReference type="InterPro" id="IPR055060">
    <property type="entry name" value="ACOX_C_alpha1"/>
</dbReference>
<evidence type="ECO:0000313" key="16">
    <source>
        <dbReference type="EMBL" id="SNS97806.1"/>
    </source>
</evidence>
<feature type="compositionally biased region" description="Basic and acidic residues" evidence="11">
    <location>
        <begin position="644"/>
        <end position="655"/>
    </location>
</feature>
<dbReference type="InterPro" id="IPR006091">
    <property type="entry name" value="Acyl-CoA_Oxase/DH_mid-dom"/>
</dbReference>
<sequence length="675" mass="73059">MTRSLPPAVDPARLTEVLDGRWAHVRRDAREHLHDPDLLPAPGEDMAAARARVTRMAAKLAASGQVTLGFPKAYGGADDAGGSVTAIEMLASTDLSVMVKAGVQWGLFGGAVHALGTERHHAAYLPGIASFALPGCFAMTETGHGSDVQQLRTTCTYDPATQTFDLHTPHEAARKDYIGNAAQDGRMAVVFAQLVTRGERHGVHAWLVPIRDERGDPLPGVTIGDDGAKAGLPGVDNGRLSFDHVPVPREMLLDRYGSVAPDGSYTSPIPNATRRFFTMLGTLVRGRVSVGGAASAATRVALDIAVRYGETRRQFTAPGADREVLLNDYRAHRRRLLPALAATYAYAFAQEELVGAMHDVLGADVVDEDAQRELESRAAGLKAAQTWHATRTIQACREACGGAGYLQENRLPRLRADTDVFTTFEGDNTVLLQLVAKGLLTGYREEFGSLEGWGRVGFVADLVRETVLERTAARGLIARLVDAVPGRDDDVPLRSRGWQLRALEDRERHLLEGAVRRLRRNAATPGMAPFDVFDDVQDHVLRTAQAHVDRVVLEAFVAGIVRTADPGARALLERVCDLFALTTIEADRAWFLEHGRLTPARSKALTATVNALLGELRPHMVTLVDAFALPEDWRGAAIVREEPGRQEAMHAHDAATSDGLLRRGTATSLEVPPAQ</sequence>
<dbReference type="InterPro" id="IPR002655">
    <property type="entry name" value="Acyl-CoA_oxidase_C"/>
</dbReference>
<feature type="domain" description="Acyl-CoA dehydrogenase/oxidase N-terminal" evidence="14">
    <location>
        <begin position="55"/>
        <end position="130"/>
    </location>
</feature>
<keyword evidence="9" id="KW-0443">Lipid metabolism</keyword>
<dbReference type="PANTHER" id="PTHR10909">
    <property type="entry name" value="ELECTRON TRANSPORT OXIDOREDUCTASE"/>
    <property type="match status" value="1"/>
</dbReference>
<dbReference type="Gene3D" id="1.10.540.10">
    <property type="entry name" value="Acyl-CoA dehydrogenase/oxidase, N-terminal domain"/>
    <property type="match status" value="1"/>
</dbReference>
<feature type="domain" description="Acyl-CoA oxidase/dehydrogenase middle" evidence="13">
    <location>
        <begin position="136"/>
        <end position="245"/>
    </location>
</feature>
<evidence type="ECO:0000256" key="2">
    <source>
        <dbReference type="ARBA" id="ARBA00004275"/>
    </source>
</evidence>
<dbReference type="Pfam" id="PF02771">
    <property type="entry name" value="Acyl-CoA_dh_N"/>
    <property type="match status" value="1"/>
</dbReference>
<dbReference type="OrthoDB" id="1144545at2"/>
<dbReference type="InterPro" id="IPR006089">
    <property type="entry name" value="Acyl-CoA_DH_CS"/>
</dbReference>
<dbReference type="PANTHER" id="PTHR10909:SF382">
    <property type="entry name" value="ACYL-COENZYME A OXIDASE"/>
    <property type="match status" value="1"/>
</dbReference>
<dbReference type="SUPFAM" id="SSF56645">
    <property type="entry name" value="Acyl-CoA dehydrogenase NM domain-like"/>
    <property type="match status" value="1"/>
</dbReference>
<evidence type="ECO:0000256" key="6">
    <source>
        <dbReference type="ARBA" id="ARBA00022827"/>
    </source>
</evidence>
<dbReference type="GO" id="GO:0055088">
    <property type="term" value="P:lipid homeostasis"/>
    <property type="evidence" value="ECO:0007669"/>
    <property type="project" value="TreeGrafter"/>
</dbReference>
<evidence type="ECO:0000256" key="7">
    <source>
        <dbReference type="ARBA" id="ARBA00022832"/>
    </source>
</evidence>
<evidence type="ECO:0000256" key="4">
    <source>
        <dbReference type="ARBA" id="ARBA00012870"/>
    </source>
</evidence>
<dbReference type="FunFam" id="1.20.140.10:FF:000007">
    <property type="entry name" value="Acyl-coenzyme A oxidase"/>
    <property type="match status" value="1"/>
</dbReference>
<dbReference type="Gene3D" id="2.40.110.10">
    <property type="entry name" value="Butyryl-CoA Dehydrogenase, subunit A, domain 2"/>
    <property type="match status" value="1"/>
</dbReference>
<reference evidence="17" key="1">
    <citation type="submission" date="2017-06" db="EMBL/GenBank/DDBJ databases">
        <authorList>
            <person name="Varghese N."/>
            <person name="Submissions S."/>
        </authorList>
    </citation>
    <scope>NUCLEOTIDE SEQUENCE [LARGE SCALE GENOMIC DNA]</scope>
    <source>
        <strain evidence="17">DSM 46839</strain>
    </source>
</reference>
<evidence type="ECO:0000313" key="17">
    <source>
        <dbReference type="Proteomes" id="UP000198373"/>
    </source>
</evidence>
<dbReference type="InterPro" id="IPR013786">
    <property type="entry name" value="AcylCoA_DH/ox_N"/>
</dbReference>
<dbReference type="Proteomes" id="UP000198373">
    <property type="component" value="Unassembled WGS sequence"/>
</dbReference>
<proteinExistence type="inferred from homology"/>
<keyword evidence="6" id="KW-0274">FAD</keyword>
<dbReference type="FunFam" id="2.40.110.10:FF:000005">
    <property type="entry name" value="Acyl-coenzyme A oxidase"/>
    <property type="match status" value="1"/>
</dbReference>
<accession>A0A239IVL7</accession>
<feature type="region of interest" description="Disordered" evidence="11">
    <location>
        <begin position="644"/>
        <end position="675"/>
    </location>
</feature>
<keyword evidence="17" id="KW-1185">Reference proteome</keyword>
<dbReference type="Pfam" id="PF01756">
    <property type="entry name" value="ACOX"/>
    <property type="match status" value="1"/>
</dbReference>
<comment type="subcellular location">
    <subcellularLocation>
        <location evidence="2">Peroxisome</location>
    </subcellularLocation>
</comment>
<dbReference type="GO" id="GO:0033540">
    <property type="term" value="P:fatty acid beta-oxidation using acyl-CoA oxidase"/>
    <property type="evidence" value="ECO:0007669"/>
    <property type="project" value="TreeGrafter"/>
</dbReference>
<dbReference type="Gene3D" id="1.20.140.10">
    <property type="entry name" value="Butyryl-CoA Dehydrogenase, subunit A, domain 3"/>
    <property type="match status" value="2"/>
</dbReference>
<evidence type="ECO:0000256" key="8">
    <source>
        <dbReference type="ARBA" id="ARBA00023002"/>
    </source>
</evidence>
<keyword evidence="7" id="KW-0276">Fatty acid metabolism</keyword>
<gene>
    <name evidence="16" type="ORF">SAMN06893096_11212</name>
</gene>
<dbReference type="InterPro" id="IPR046373">
    <property type="entry name" value="Acyl-CoA_Oxase/DH_mid-dom_sf"/>
</dbReference>
<dbReference type="GO" id="GO:0005504">
    <property type="term" value="F:fatty acid binding"/>
    <property type="evidence" value="ECO:0007669"/>
    <property type="project" value="TreeGrafter"/>
</dbReference>
<protein>
    <recommendedName>
        <fullName evidence="4">acyl-CoA oxidase</fullName>
        <ecNumber evidence="4">1.3.3.6</ecNumber>
    </recommendedName>
</protein>
<dbReference type="AlphaFoldDB" id="A0A239IVL7"/>
<evidence type="ECO:0000259" key="14">
    <source>
        <dbReference type="Pfam" id="PF02771"/>
    </source>
</evidence>
<evidence type="ECO:0000256" key="11">
    <source>
        <dbReference type="SAM" id="MobiDB-lite"/>
    </source>
</evidence>
<dbReference type="EC" id="1.3.3.6" evidence="4"/>
<dbReference type="GO" id="GO:0003997">
    <property type="term" value="F:acyl-CoA oxidase activity"/>
    <property type="evidence" value="ECO:0007669"/>
    <property type="project" value="UniProtKB-EC"/>
</dbReference>
<dbReference type="InterPro" id="IPR009100">
    <property type="entry name" value="AcylCoA_DH/oxidase_NM_dom_sf"/>
</dbReference>
<evidence type="ECO:0000259" key="15">
    <source>
        <dbReference type="Pfam" id="PF22924"/>
    </source>
</evidence>
<feature type="domain" description="Acyl-CoA oxidase C-alpha1" evidence="15">
    <location>
        <begin position="281"/>
        <end position="440"/>
    </location>
</feature>
<organism evidence="16 17">
    <name type="scientific">Geodermatophilus pulveris</name>
    <dbReference type="NCBI Taxonomy" id="1564159"/>
    <lineage>
        <taxon>Bacteria</taxon>
        <taxon>Bacillati</taxon>
        <taxon>Actinomycetota</taxon>
        <taxon>Actinomycetes</taxon>
        <taxon>Geodermatophilales</taxon>
        <taxon>Geodermatophilaceae</taxon>
        <taxon>Geodermatophilus</taxon>
    </lineage>
</organism>
<evidence type="ECO:0000256" key="5">
    <source>
        <dbReference type="ARBA" id="ARBA00022630"/>
    </source>
</evidence>
<evidence type="ECO:0000256" key="9">
    <source>
        <dbReference type="ARBA" id="ARBA00023098"/>
    </source>
</evidence>
<name>A0A239IVL7_9ACTN</name>
<dbReference type="GO" id="GO:0003995">
    <property type="term" value="F:acyl-CoA dehydrogenase activity"/>
    <property type="evidence" value="ECO:0007669"/>
    <property type="project" value="InterPro"/>
</dbReference>
<evidence type="ECO:0000259" key="13">
    <source>
        <dbReference type="Pfam" id="PF02770"/>
    </source>
</evidence>
<evidence type="ECO:0000256" key="10">
    <source>
        <dbReference type="ARBA" id="ARBA00023140"/>
    </source>
</evidence>
<dbReference type="Pfam" id="PF22924">
    <property type="entry name" value="ACOX_C_alpha1"/>
    <property type="match status" value="1"/>
</dbReference>
<dbReference type="Pfam" id="PF02770">
    <property type="entry name" value="Acyl-CoA_dh_M"/>
    <property type="match status" value="1"/>
</dbReference>
<keyword evidence="8" id="KW-0560">Oxidoreductase</keyword>
<comment type="cofactor">
    <cofactor evidence="1">
        <name>FAD</name>
        <dbReference type="ChEBI" id="CHEBI:57692"/>
    </cofactor>
</comment>
<dbReference type="SUPFAM" id="SSF47203">
    <property type="entry name" value="Acyl-CoA dehydrogenase C-terminal domain-like"/>
    <property type="match status" value="2"/>
</dbReference>
<dbReference type="InterPro" id="IPR012258">
    <property type="entry name" value="Acyl-CoA_oxidase"/>
</dbReference>
<evidence type="ECO:0000259" key="12">
    <source>
        <dbReference type="Pfam" id="PF01756"/>
    </source>
</evidence>
<feature type="domain" description="Acyl-CoA oxidase C-terminal" evidence="12">
    <location>
        <begin position="500"/>
        <end position="631"/>
    </location>
</feature>
<dbReference type="InterPro" id="IPR037069">
    <property type="entry name" value="AcylCoA_DH/ox_N_sf"/>
</dbReference>
<dbReference type="EMBL" id="FZOO01000012">
    <property type="protein sequence ID" value="SNS97806.1"/>
    <property type="molecule type" value="Genomic_DNA"/>
</dbReference>
<dbReference type="FunFam" id="1.20.140.10:FF:000010">
    <property type="entry name" value="Acyl-coenzyme A oxidase"/>
    <property type="match status" value="1"/>
</dbReference>
<dbReference type="GO" id="GO:0071949">
    <property type="term" value="F:FAD binding"/>
    <property type="evidence" value="ECO:0007669"/>
    <property type="project" value="InterPro"/>
</dbReference>
<dbReference type="InterPro" id="IPR036250">
    <property type="entry name" value="AcylCo_DH-like_C"/>
</dbReference>
<dbReference type="RefSeq" id="WP_089307213.1">
    <property type="nucleotide sequence ID" value="NZ_FZOO01000012.1"/>
</dbReference>
<evidence type="ECO:0000256" key="3">
    <source>
        <dbReference type="ARBA" id="ARBA00006288"/>
    </source>
</evidence>
<dbReference type="PROSITE" id="PS00073">
    <property type="entry name" value="ACYL_COA_DH_2"/>
    <property type="match status" value="1"/>
</dbReference>
<comment type="similarity">
    <text evidence="3">Belongs to the acyl-CoA oxidase family.</text>
</comment>